<dbReference type="SMART" id="SM00212">
    <property type="entry name" value="UBCc"/>
    <property type="match status" value="1"/>
</dbReference>
<dbReference type="Pfam" id="PF00179">
    <property type="entry name" value="UQ_con"/>
    <property type="match status" value="1"/>
</dbReference>
<dbReference type="PROSITE" id="PS50127">
    <property type="entry name" value="UBC_2"/>
    <property type="match status" value="1"/>
</dbReference>
<sequence>MDENNFKANQPKGEIEEIEDEVEKRFKLFKNFETTRYPPPDHHFINSKFSTKKFDFGSTFFDKNFDLRSTLPIRINEEWKTMETSLPDTIFVRAYESRIDLLRAVIVGPTNTPYSNGLFFFDILLPNSYPAQPPKLFYYSHGLDVNPSLYPNGKVCLNLLNTGDGHKEEKWNPRQSTILEVLVSVQGLILNAEPYLNEPGCILYHKESLKYNKDVFMLTCVAMLYTLEMPPNNFEDFVVGHFRTQAHPILMHCRSWRGITGFPNQLFLNLTKAFKENGTYCEHHVNQVKNKDDEESKQKSDTHGFGTKIWNKLKNMLEL</sequence>
<dbReference type="CDD" id="cd23837">
    <property type="entry name" value="UBCc_UBE2O"/>
    <property type="match status" value="1"/>
</dbReference>
<organism evidence="4 5">
    <name type="scientific">Liquidambar formosana</name>
    <name type="common">Formosan gum</name>
    <dbReference type="NCBI Taxonomy" id="63359"/>
    <lineage>
        <taxon>Eukaryota</taxon>
        <taxon>Viridiplantae</taxon>
        <taxon>Streptophyta</taxon>
        <taxon>Embryophyta</taxon>
        <taxon>Tracheophyta</taxon>
        <taxon>Spermatophyta</taxon>
        <taxon>Magnoliopsida</taxon>
        <taxon>eudicotyledons</taxon>
        <taxon>Gunneridae</taxon>
        <taxon>Pentapetalae</taxon>
        <taxon>Saxifragales</taxon>
        <taxon>Altingiaceae</taxon>
        <taxon>Liquidambar</taxon>
    </lineage>
</organism>
<dbReference type="PANTHER" id="PTHR46116">
    <property type="entry name" value="(E3-INDEPENDENT) E2 UBIQUITIN-CONJUGATING ENZYME"/>
    <property type="match status" value="1"/>
</dbReference>
<proteinExistence type="predicted"/>
<dbReference type="GO" id="GO:0061631">
    <property type="term" value="F:ubiquitin conjugating enzyme activity"/>
    <property type="evidence" value="ECO:0007669"/>
    <property type="project" value="TreeGrafter"/>
</dbReference>
<dbReference type="EMBL" id="JBBPBK010000007">
    <property type="protein sequence ID" value="KAK9282443.1"/>
    <property type="molecule type" value="Genomic_DNA"/>
</dbReference>
<evidence type="ECO:0000256" key="1">
    <source>
        <dbReference type="ARBA" id="ARBA00022679"/>
    </source>
</evidence>
<reference evidence="4 5" key="1">
    <citation type="journal article" date="2024" name="Plant J.">
        <title>Genome sequences and population genomics reveal climatic adaptation and genomic divergence between two closely related sweetgum species.</title>
        <authorList>
            <person name="Xu W.Q."/>
            <person name="Ren C.Q."/>
            <person name="Zhang X.Y."/>
            <person name="Comes H.P."/>
            <person name="Liu X.H."/>
            <person name="Li Y.G."/>
            <person name="Kettle C.J."/>
            <person name="Jalonen R."/>
            <person name="Gaisberger H."/>
            <person name="Ma Y.Z."/>
            <person name="Qiu Y.X."/>
        </authorList>
    </citation>
    <scope>NUCLEOTIDE SEQUENCE [LARGE SCALE GENOMIC DNA]</scope>
    <source>
        <strain evidence="4">Hangzhou</strain>
    </source>
</reference>
<keyword evidence="5" id="KW-1185">Reference proteome</keyword>
<accession>A0AAP0X1E3</accession>
<dbReference type="AlphaFoldDB" id="A0AAP0X1E3"/>
<evidence type="ECO:0000313" key="4">
    <source>
        <dbReference type="EMBL" id="KAK9282443.1"/>
    </source>
</evidence>
<evidence type="ECO:0000256" key="2">
    <source>
        <dbReference type="ARBA" id="ARBA00022786"/>
    </source>
</evidence>
<dbReference type="Proteomes" id="UP001415857">
    <property type="component" value="Unassembled WGS sequence"/>
</dbReference>
<dbReference type="InterPro" id="IPR000608">
    <property type="entry name" value="UBC"/>
</dbReference>
<comment type="caution">
    <text evidence="4">The sequence shown here is derived from an EMBL/GenBank/DDBJ whole genome shotgun (WGS) entry which is preliminary data.</text>
</comment>
<gene>
    <name evidence="4" type="ORF">L1049_005361</name>
</gene>
<keyword evidence="2" id="KW-0833">Ubl conjugation pathway</keyword>
<dbReference type="SUPFAM" id="SSF54495">
    <property type="entry name" value="UBC-like"/>
    <property type="match status" value="1"/>
</dbReference>
<dbReference type="Gene3D" id="3.10.110.10">
    <property type="entry name" value="Ubiquitin Conjugating Enzyme"/>
    <property type="match status" value="1"/>
</dbReference>
<protein>
    <recommendedName>
        <fullName evidence="3">UBC core domain-containing protein</fullName>
    </recommendedName>
</protein>
<evidence type="ECO:0000259" key="3">
    <source>
        <dbReference type="PROSITE" id="PS50127"/>
    </source>
</evidence>
<keyword evidence="1" id="KW-0808">Transferase</keyword>
<name>A0AAP0X1E3_LIQFO</name>
<dbReference type="InterPro" id="IPR016135">
    <property type="entry name" value="UBQ-conjugating_enzyme/RWD"/>
</dbReference>
<evidence type="ECO:0000313" key="5">
    <source>
        <dbReference type="Proteomes" id="UP001415857"/>
    </source>
</evidence>
<feature type="domain" description="UBC core" evidence="3">
    <location>
        <begin position="70"/>
        <end position="231"/>
    </location>
</feature>
<dbReference type="PANTHER" id="PTHR46116:SF13">
    <property type="entry name" value="UBIQUITIN-CONJUGATING ENZYME E2 24-RELATED"/>
    <property type="match status" value="1"/>
</dbReference>